<keyword evidence="1" id="KW-0479">Metal-binding</keyword>
<evidence type="ECO:0000256" key="2">
    <source>
        <dbReference type="ARBA" id="ARBA00022801"/>
    </source>
</evidence>
<dbReference type="PANTHER" id="PTHR42648">
    <property type="entry name" value="TRANSPOSASE, PUTATIVE-RELATED"/>
    <property type="match status" value="1"/>
</dbReference>
<organism evidence="5 6">
    <name type="scientific">Cucumis melo var. makuwa</name>
    <name type="common">Oriental melon</name>
    <dbReference type="NCBI Taxonomy" id="1194695"/>
    <lineage>
        <taxon>Eukaryota</taxon>
        <taxon>Viridiplantae</taxon>
        <taxon>Streptophyta</taxon>
        <taxon>Embryophyta</taxon>
        <taxon>Tracheophyta</taxon>
        <taxon>Spermatophyta</taxon>
        <taxon>Magnoliopsida</taxon>
        <taxon>eudicotyledons</taxon>
        <taxon>Gunneridae</taxon>
        <taxon>Pentapetalae</taxon>
        <taxon>rosids</taxon>
        <taxon>fabids</taxon>
        <taxon>Cucurbitales</taxon>
        <taxon>Cucurbitaceae</taxon>
        <taxon>Benincaseae</taxon>
        <taxon>Cucumis</taxon>
    </lineage>
</organism>
<dbReference type="GO" id="GO:0016787">
    <property type="term" value="F:hydrolase activity"/>
    <property type="evidence" value="ECO:0007669"/>
    <property type="project" value="UniProtKB-KW"/>
</dbReference>
<dbReference type="AlphaFoldDB" id="A0A5D3BXB7"/>
<dbReference type="Gene3D" id="3.30.420.10">
    <property type="entry name" value="Ribonuclease H-like superfamily/Ribonuclease H"/>
    <property type="match status" value="1"/>
</dbReference>
<dbReference type="InterPro" id="IPR012337">
    <property type="entry name" value="RNaseH-like_sf"/>
</dbReference>
<comment type="caution">
    <text evidence="5">The sequence shown here is derived from an EMBL/GenBank/DDBJ whole genome shotgun (WGS) entry which is preliminary data.</text>
</comment>
<reference evidence="5 6" key="1">
    <citation type="submission" date="2019-08" db="EMBL/GenBank/DDBJ databases">
        <title>Draft genome sequences of two oriental melons (Cucumis melo L. var makuwa).</title>
        <authorList>
            <person name="Kwon S.-Y."/>
        </authorList>
    </citation>
    <scope>NUCLEOTIDE SEQUENCE [LARGE SCALE GENOMIC DNA]</scope>
    <source>
        <strain evidence="6">cv. Chang Bougi</strain>
        <tissue evidence="5">Leaf</tissue>
    </source>
</reference>
<proteinExistence type="predicted"/>
<evidence type="ECO:0000256" key="1">
    <source>
        <dbReference type="ARBA" id="ARBA00022723"/>
    </source>
</evidence>
<name>A0A5D3BXB7_CUCMM</name>
<accession>A0A5D3BXB7</accession>
<dbReference type="InterPro" id="IPR043502">
    <property type="entry name" value="DNA/RNA_pol_sf"/>
</dbReference>
<protein>
    <submittedName>
        <fullName evidence="5">Retrovirus-related Pol polyprotein from transposon TNT 1-94</fullName>
    </submittedName>
</protein>
<evidence type="ECO:0000259" key="3">
    <source>
        <dbReference type="Pfam" id="PF07727"/>
    </source>
</evidence>
<evidence type="ECO:0000259" key="4">
    <source>
        <dbReference type="Pfam" id="PF25597"/>
    </source>
</evidence>
<dbReference type="InterPro" id="IPR013103">
    <property type="entry name" value="RVT_2"/>
</dbReference>
<feature type="domain" description="Reverse transcriptase Ty1/copia-type" evidence="3">
    <location>
        <begin position="125"/>
        <end position="337"/>
    </location>
</feature>
<dbReference type="GO" id="GO:0046872">
    <property type="term" value="F:metal ion binding"/>
    <property type="evidence" value="ECO:0007669"/>
    <property type="project" value="UniProtKB-KW"/>
</dbReference>
<evidence type="ECO:0000313" key="6">
    <source>
        <dbReference type="Proteomes" id="UP000321947"/>
    </source>
</evidence>
<gene>
    <name evidence="5" type="ORF">E5676_scaffold145G00480</name>
</gene>
<dbReference type="PANTHER" id="PTHR42648:SF28">
    <property type="entry name" value="TRANSPOSON-ENCODED PROTEIN WITH RIBONUCLEASE H-LIKE AND RETROVIRUS ZINC FINGER-LIKE DOMAINS"/>
    <property type="match status" value="1"/>
</dbReference>
<dbReference type="GO" id="GO:0003676">
    <property type="term" value="F:nucleic acid binding"/>
    <property type="evidence" value="ECO:0007669"/>
    <property type="project" value="InterPro"/>
</dbReference>
<dbReference type="SUPFAM" id="SSF53098">
    <property type="entry name" value="Ribonuclease H-like"/>
    <property type="match status" value="1"/>
</dbReference>
<feature type="domain" description="Retroviral polymerase SH3-like" evidence="4">
    <location>
        <begin position="66"/>
        <end position="122"/>
    </location>
</feature>
<dbReference type="InterPro" id="IPR039537">
    <property type="entry name" value="Retrotran_Ty1/copia-like"/>
</dbReference>
<dbReference type="Proteomes" id="UP000321947">
    <property type="component" value="Unassembled WGS sequence"/>
</dbReference>
<evidence type="ECO:0000313" key="5">
    <source>
        <dbReference type="EMBL" id="TYK02789.1"/>
    </source>
</evidence>
<dbReference type="Pfam" id="PF07727">
    <property type="entry name" value="RVT_2"/>
    <property type="match status" value="1"/>
</dbReference>
<dbReference type="InterPro" id="IPR057670">
    <property type="entry name" value="SH3_retrovirus"/>
</dbReference>
<dbReference type="SUPFAM" id="SSF56672">
    <property type="entry name" value="DNA/RNA polymerases"/>
    <property type="match status" value="1"/>
</dbReference>
<keyword evidence="2" id="KW-0378">Hydrolase</keyword>
<dbReference type="EMBL" id="SSTD01015369">
    <property type="protein sequence ID" value="TYK02789.1"/>
    <property type="molecule type" value="Genomic_DNA"/>
</dbReference>
<dbReference type="InterPro" id="IPR036397">
    <property type="entry name" value="RNaseH_sf"/>
</dbReference>
<dbReference type="Pfam" id="PF25597">
    <property type="entry name" value="SH3_retrovirus"/>
    <property type="match status" value="1"/>
</dbReference>
<sequence length="346" mass="40364">MNRTLMERVRCMLSEAKLPEDFWAEALATATYTINRSPSISINMKAPEEMWRGSPPDLSNLKTFGCTTYVHTKQSKVEPRALKCMFIGYPKGVKGYNCWNFTSNRSLISRDVTFKEDELYMNSETTWELTDRPLNKGVIPWKRVYKKKFLGEKNEKVKFKTRLVAKGFKQKEGVGYTKFFSPVVKHTSIRVLLSIVACEDLELEQMDVTTTFLHGSLEEDLYMEQHKGFEAKGKTDLVCKLKKSLYGLKQSPRCWYKRFDVFINKIGFMRSLYDPLVYYKKLTDGSLIYLLLYVDNMLLAGKNFTKLNEIKEQLMNEFEMKDLGSTKRILGMEIKAKRSRRELFLS</sequence>